<keyword evidence="9" id="KW-1185">Reference proteome</keyword>
<dbReference type="InterPro" id="IPR000415">
    <property type="entry name" value="Nitroreductase-like"/>
</dbReference>
<keyword evidence="4" id="KW-0963">Cytoplasm</keyword>
<keyword evidence="5" id="KW-0560">Oxidoreductase</keyword>
<comment type="similarity">
    <text evidence="3">Belongs to the nitroreductase family.</text>
</comment>
<gene>
    <name evidence="8" type="ORF">BCR39DRAFT_553512</name>
</gene>
<keyword evidence="6" id="KW-0539">Nucleus</keyword>
<dbReference type="STRING" id="71784.A0A1Y2AG26"/>
<dbReference type="OrthoDB" id="2138173at2759"/>
<accession>A0A1Y2AG26</accession>
<proteinExistence type="inferred from homology"/>
<dbReference type="Pfam" id="PF00881">
    <property type="entry name" value="Nitroreductase"/>
    <property type="match status" value="1"/>
</dbReference>
<organism evidence="8 9">
    <name type="scientific">Naematelia encephala</name>
    <dbReference type="NCBI Taxonomy" id="71784"/>
    <lineage>
        <taxon>Eukaryota</taxon>
        <taxon>Fungi</taxon>
        <taxon>Dikarya</taxon>
        <taxon>Basidiomycota</taxon>
        <taxon>Agaricomycotina</taxon>
        <taxon>Tremellomycetes</taxon>
        <taxon>Tremellales</taxon>
        <taxon>Naemateliaceae</taxon>
        <taxon>Naematelia</taxon>
    </lineage>
</organism>
<protein>
    <submittedName>
        <fullName evidence="8">Nitroreductase family protein</fullName>
    </submittedName>
</protein>
<feature type="domain" description="Nitroreductase" evidence="7">
    <location>
        <begin position="11"/>
        <end position="184"/>
    </location>
</feature>
<dbReference type="Proteomes" id="UP000193986">
    <property type="component" value="Unassembled WGS sequence"/>
</dbReference>
<dbReference type="GO" id="GO:0005737">
    <property type="term" value="C:cytoplasm"/>
    <property type="evidence" value="ECO:0007669"/>
    <property type="project" value="UniProtKB-SubCell"/>
</dbReference>
<sequence length="208" mass="23639">MSISDLLAAYAHRRSHYLIGPQCPISHAELEDVVYASLRHVPSMFNMQSTRIIILYDIHHKALWDLCEESLSAEIRARVPNVASEHFPTVQDKIDRLREGYGTILFFEDEEVIRSCSERYPAYTKAFPTWSLQSAAIAQYAIWLALDISGLGLTLQHYQPSLAAIREKWGVPESWTMTGQMPFGSLAGLPVEKNFKHRVEIMTVFGVD</sequence>
<evidence type="ECO:0000256" key="5">
    <source>
        <dbReference type="ARBA" id="ARBA00023002"/>
    </source>
</evidence>
<dbReference type="Gene3D" id="3.40.109.10">
    <property type="entry name" value="NADH Oxidase"/>
    <property type="match status" value="1"/>
</dbReference>
<dbReference type="SUPFAM" id="SSF55469">
    <property type="entry name" value="FMN-dependent nitroreductase-like"/>
    <property type="match status" value="1"/>
</dbReference>
<evidence type="ECO:0000256" key="2">
    <source>
        <dbReference type="ARBA" id="ARBA00004496"/>
    </source>
</evidence>
<evidence type="ECO:0000259" key="7">
    <source>
        <dbReference type="Pfam" id="PF00881"/>
    </source>
</evidence>
<reference evidence="8 9" key="1">
    <citation type="submission" date="2016-07" db="EMBL/GenBank/DDBJ databases">
        <title>Pervasive Adenine N6-methylation of Active Genes in Fungi.</title>
        <authorList>
            <consortium name="DOE Joint Genome Institute"/>
            <person name="Mondo S.J."/>
            <person name="Dannebaum R.O."/>
            <person name="Kuo R.C."/>
            <person name="Labutti K."/>
            <person name="Haridas S."/>
            <person name="Kuo A."/>
            <person name="Salamov A."/>
            <person name="Ahrendt S.R."/>
            <person name="Lipzen A."/>
            <person name="Sullivan W."/>
            <person name="Andreopoulos W.B."/>
            <person name="Clum A."/>
            <person name="Lindquist E."/>
            <person name="Daum C."/>
            <person name="Ramamoorthy G.K."/>
            <person name="Gryganskyi A."/>
            <person name="Culley D."/>
            <person name="Magnuson J.K."/>
            <person name="James T.Y."/>
            <person name="O'Malley M.A."/>
            <person name="Stajich J.E."/>
            <person name="Spatafora J.W."/>
            <person name="Visel A."/>
            <person name="Grigoriev I.V."/>
        </authorList>
    </citation>
    <scope>NUCLEOTIDE SEQUENCE [LARGE SCALE GENOMIC DNA]</scope>
    <source>
        <strain evidence="8 9">68-887.2</strain>
    </source>
</reference>
<evidence type="ECO:0000313" key="8">
    <source>
        <dbReference type="EMBL" id="ORY21529.1"/>
    </source>
</evidence>
<dbReference type="GO" id="GO:0016491">
    <property type="term" value="F:oxidoreductase activity"/>
    <property type="evidence" value="ECO:0007669"/>
    <property type="project" value="UniProtKB-KW"/>
</dbReference>
<dbReference type="InParanoid" id="A0A1Y2AG26"/>
<comment type="caution">
    <text evidence="8">The sequence shown here is derived from an EMBL/GenBank/DDBJ whole genome shotgun (WGS) entry which is preliminary data.</text>
</comment>
<dbReference type="FunFam" id="3.40.109.10:FF:000001">
    <property type="entry name" value="Nitroreductase family"/>
    <property type="match status" value="1"/>
</dbReference>
<evidence type="ECO:0000256" key="3">
    <source>
        <dbReference type="ARBA" id="ARBA00007118"/>
    </source>
</evidence>
<name>A0A1Y2AG26_9TREE</name>
<evidence type="ECO:0000313" key="9">
    <source>
        <dbReference type="Proteomes" id="UP000193986"/>
    </source>
</evidence>
<evidence type="ECO:0000256" key="6">
    <source>
        <dbReference type="ARBA" id="ARBA00023242"/>
    </source>
</evidence>
<dbReference type="AlphaFoldDB" id="A0A1Y2AG26"/>
<dbReference type="EMBL" id="MCFC01000109">
    <property type="protein sequence ID" value="ORY21529.1"/>
    <property type="molecule type" value="Genomic_DNA"/>
</dbReference>
<dbReference type="GO" id="GO:0034599">
    <property type="term" value="P:cellular response to oxidative stress"/>
    <property type="evidence" value="ECO:0007669"/>
    <property type="project" value="InterPro"/>
</dbReference>
<dbReference type="PANTHER" id="PTHR43035:SF1">
    <property type="entry name" value="FATTY ACID REPRESSION MUTANT PROTEIN 2-RELATED"/>
    <property type="match status" value="1"/>
</dbReference>
<evidence type="ECO:0000256" key="4">
    <source>
        <dbReference type="ARBA" id="ARBA00022490"/>
    </source>
</evidence>
<dbReference type="InterPro" id="IPR033877">
    <property type="entry name" value="Frm2/Hbn1"/>
</dbReference>
<dbReference type="GO" id="GO:0005634">
    <property type="term" value="C:nucleus"/>
    <property type="evidence" value="ECO:0007669"/>
    <property type="project" value="UniProtKB-SubCell"/>
</dbReference>
<dbReference type="InterPro" id="IPR029479">
    <property type="entry name" value="Nitroreductase"/>
</dbReference>
<comment type="subcellular location">
    <subcellularLocation>
        <location evidence="2">Cytoplasm</location>
    </subcellularLocation>
    <subcellularLocation>
        <location evidence="1">Nucleus</location>
    </subcellularLocation>
</comment>
<dbReference type="PANTHER" id="PTHR43035">
    <property type="entry name" value="FATTY ACID REPRESSION MUTANT PROTEIN 2-RELATED"/>
    <property type="match status" value="1"/>
</dbReference>
<evidence type="ECO:0000256" key="1">
    <source>
        <dbReference type="ARBA" id="ARBA00004123"/>
    </source>
</evidence>